<proteinExistence type="predicted"/>
<accession>A0A6A5BQT9</accession>
<dbReference type="VEuPathDB" id="AmoebaDB:FDP41_001475"/>
<name>A0A6A5BQT9_NAEFO</name>
<dbReference type="InterPro" id="IPR019400">
    <property type="entry name" value="Peptidase_C65_otubain"/>
</dbReference>
<protein>
    <submittedName>
        <fullName evidence="2">Uncharacterized protein</fullName>
    </submittedName>
</protein>
<organism evidence="2 3">
    <name type="scientific">Naegleria fowleri</name>
    <name type="common">Brain eating amoeba</name>
    <dbReference type="NCBI Taxonomy" id="5763"/>
    <lineage>
        <taxon>Eukaryota</taxon>
        <taxon>Discoba</taxon>
        <taxon>Heterolobosea</taxon>
        <taxon>Tetramitia</taxon>
        <taxon>Eutetramitia</taxon>
        <taxon>Vahlkampfiidae</taxon>
        <taxon>Naegleria</taxon>
    </lineage>
</organism>
<dbReference type="Proteomes" id="UP000444721">
    <property type="component" value="Unassembled WGS sequence"/>
</dbReference>
<gene>
    <name evidence="2" type="ORF">FDP41_001475</name>
    <name evidence="1" type="ORF">FDP41_009102</name>
</gene>
<dbReference type="EMBL" id="VFQX01000026">
    <property type="protein sequence ID" value="KAF0979497.1"/>
    <property type="molecule type" value="Genomic_DNA"/>
</dbReference>
<evidence type="ECO:0000313" key="1">
    <source>
        <dbReference type="EMBL" id="KAF0972853.1"/>
    </source>
</evidence>
<dbReference type="Pfam" id="PF10275">
    <property type="entry name" value="Peptidase_C65"/>
    <property type="match status" value="1"/>
</dbReference>
<dbReference type="SUPFAM" id="SSF54001">
    <property type="entry name" value="Cysteine proteinases"/>
    <property type="match status" value="1"/>
</dbReference>
<dbReference type="VEuPathDB" id="AmoebaDB:NF0026650"/>
<dbReference type="RefSeq" id="XP_044564210.1">
    <property type="nucleotide sequence ID" value="XM_044704563.1"/>
</dbReference>
<dbReference type="EMBL" id="VFQX01000066">
    <property type="protein sequence ID" value="KAF0972853.1"/>
    <property type="molecule type" value="Genomic_DNA"/>
</dbReference>
<evidence type="ECO:0000313" key="2">
    <source>
        <dbReference type="EMBL" id="KAF0979497.1"/>
    </source>
</evidence>
<dbReference type="InterPro" id="IPR038765">
    <property type="entry name" value="Papain-like_cys_pep_sf"/>
</dbReference>
<dbReference type="InterPro" id="IPR042468">
    <property type="entry name" value="Peptidase_C65_otubain_sub1"/>
</dbReference>
<reference evidence="2 3" key="1">
    <citation type="journal article" date="2019" name="Sci. Rep.">
        <title>Nanopore sequencing improves the draft genome of the human pathogenic amoeba Naegleria fowleri.</title>
        <authorList>
            <person name="Liechti N."/>
            <person name="Schurch N."/>
            <person name="Bruggmann R."/>
            <person name="Wittwer M."/>
        </authorList>
    </citation>
    <scope>NUCLEOTIDE SEQUENCE [LARGE SCALE GENOMIC DNA]</scope>
    <source>
        <strain evidence="2 3">ATCC 30894</strain>
    </source>
</reference>
<evidence type="ECO:0000313" key="3">
    <source>
        <dbReference type="Proteomes" id="UP000444721"/>
    </source>
</evidence>
<dbReference type="GeneID" id="68108693"/>
<keyword evidence="3" id="KW-1185">Reference proteome</keyword>
<dbReference type="VEuPathDB" id="AmoebaDB:NfTy_046200"/>
<sequence>MVLLLRYITASYVFQENHSLDLYFQVQSMDSGKFIPTLIHDYVLKEVLPMGVEAEEIQMNSLTSVLRDWMKACEVNFCFQLNIYHVSNSQERLVCLKYPSSVQEDSRGVDSSEETLESLLLLKGMERFNACISLLFRPGHYDSIIYAPKK</sequence>
<comment type="caution">
    <text evidence="2">The sequence shown here is derived from an EMBL/GenBank/DDBJ whole genome shotgun (WGS) entry which is preliminary data.</text>
</comment>
<dbReference type="VEuPathDB" id="AmoebaDB:FDP41_009102"/>
<dbReference type="OrthoDB" id="18915at2759"/>
<dbReference type="AlphaFoldDB" id="A0A6A5BQT9"/>
<dbReference type="Gene3D" id="3.30.200.60">
    <property type="entry name" value="Peptidase C65 Otubain, subdomain 1"/>
    <property type="match status" value="1"/>
</dbReference>